<feature type="compositionally biased region" description="Low complexity" evidence="1">
    <location>
        <begin position="8"/>
        <end position="27"/>
    </location>
</feature>
<feature type="region of interest" description="Disordered" evidence="1">
    <location>
        <begin position="1"/>
        <end position="39"/>
    </location>
</feature>
<sequence length="50" mass="5589">MITRQAISPSKQTQTSQTSPSCVPQTTIPEKRPLLTFETTANFHRPLDTC</sequence>
<reference evidence="2" key="1">
    <citation type="journal article" date="2000" name="Virus Res.">
        <title>Sequence analysis and deletion of porcine adenovirus serotype 5 E3 region.</title>
        <authorList>
            <person name="Tuboly T."/>
            <person name="Nagy E."/>
        </authorList>
    </citation>
    <scope>NUCLEOTIDE SEQUENCE</scope>
    <source>
        <strain evidence="2">HNF-70</strain>
    </source>
</reference>
<organism evidence="2">
    <name type="scientific">Porcine adenovirus 5</name>
    <dbReference type="NCBI Taxonomy" id="45370"/>
    <lineage>
        <taxon>Viruses</taxon>
        <taxon>Varidnaviria</taxon>
        <taxon>Bamfordvirae</taxon>
        <taxon>Preplasmiviricota</taxon>
        <taxon>Polisuviricotina</taxon>
        <taxon>Pharingeaviricetes</taxon>
        <taxon>Rowavirales</taxon>
        <taxon>Adenoviridae</taxon>
        <taxon>Mastadenovirus</taxon>
        <taxon>Mastadenovirus porcusquintum</taxon>
    </lineage>
</organism>
<accession>Q9E8F8</accession>
<name>Q9E8F8_9ADEN</name>
<dbReference type="EMBL" id="AF186622">
    <property type="protein sequence ID" value="AAG10234.1"/>
    <property type="molecule type" value="Genomic_DNA"/>
</dbReference>
<proteinExistence type="predicted"/>
<protein>
    <submittedName>
        <fullName evidence="2">ORF4</fullName>
    </submittedName>
</protein>
<evidence type="ECO:0000256" key="1">
    <source>
        <dbReference type="SAM" id="MobiDB-lite"/>
    </source>
</evidence>
<evidence type="ECO:0000313" key="2">
    <source>
        <dbReference type="EMBL" id="AAG10234.1"/>
    </source>
</evidence>